<organism evidence="3 4">
    <name type="scientific">Desulfosarcina ovata subsp. sediminis</name>
    <dbReference type="NCBI Taxonomy" id="885957"/>
    <lineage>
        <taxon>Bacteria</taxon>
        <taxon>Pseudomonadati</taxon>
        <taxon>Thermodesulfobacteriota</taxon>
        <taxon>Desulfobacteria</taxon>
        <taxon>Desulfobacterales</taxon>
        <taxon>Desulfosarcinaceae</taxon>
        <taxon>Desulfosarcina</taxon>
    </lineage>
</organism>
<feature type="region of interest" description="Disordered" evidence="1">
    <location>
        <begin position="292"/>
        <end position="312"/>
    </location>
</feature>
<dbReference type="Pfam" id="PF01476">
    <property type="entry name" value="LysM"/>
    <property type="match status" value="2"/>
</dbReference>
<feature type="compositionally biased region" description="Polar residues" evidence="1">
    <location>
        <begin position="301"/>
        <end position="312"/>
    </location>
</feature>
<evidence type="ECO:0000256" key="1">
    <source>
        <dbReference type="SAM" id="MobiDB-lite"/>
    </source>
</evidence>
<feature type="domain" description="LysM" evidence="2">
    <location>
        <begin position="4"/>
        <end position="56"/>
    </location>
</feature>
<dbReference type="EMBL" id="AP021876">
    <property type="protein sequence ID" value="BBO79668.1"/>
    <property type="molecule type" value="Genomic_DNA"/>
</dbReference>
<name>A0A5K7ZBY0_9BACT</name>
<reference evidence="3 4" key="1">
    <citation type="submission" date="2019-11" db="EMBL/GenBank/DDBJ databases">
        <title>Comparative genomics of hydrocarbon-degrading Desulfosarcina strains.</title>
        <authorList>
            <person name="Watanabe M."/>
            <person name="Kojima H."/>
            <person name="Fukui M."/>
        </authorList>
    </citation>
    <scope>NUCLEOTIDE SEQUENCE [LARGE SCALE GENOMIC DNA]</scope>
    <source>
        <strain evidence="3 4">28bB2T</strain>
    </source>
</reference>
<dbReference type="Proteomes" id="UP000425960">
    <property type="component" value="Chromosome"/>
</dbReference>
<protein>
    <recommendedName>
        <fullName evidence="2">LysM domain-containing protein</fullName>
    </recommendedName>
</protein>
<evidence type="ECO:0000313" key="4">
    <source>
        <dbReference type="Proteomes" id="UP000425960"/>
    </source>
</evidence>
<evidence type="ECO:0000259" key="2">
    <source>
        <dbReference type="SMART" id="SM00257"/>
    </source>
</evidence>
<dbReference type="InterPro" id="IPR036779">
    <property type="entry name" value="LysM_dom_sf"/>
</dbReference>
<dbReference type="SMART" id="SM00257">
    <property type="entry name" value="LysM"/>
    <property type="match status" value="2"/>
</dbReference>
<dbReference type="Gene3D" id="3.10.350.10">
    <property type="entry name" value="LysM domain"/>
    <property type="match status" value="2"/>
</dbReference>
<dbReference type="KEGG" id="dov:DSCO28_02340"/>
<dbReference type="AlphaFoldDB" id="A0A5K7ZBY0"/>
<sequence length="741" mass="80454">MGTLYVVKKGDWLSKIAEKHGYESWQEIYYHEDNAAFRAKRPDPNLIYPGDELILPDLEPPAPPPPPPPPPPTPPPPPEMKKVKAKEGDSFCSIAHTYGFINCAKLREANPSLKDRQLRPGDVVAIPELTSKTESRTTEVKPPHKFRRKAPEVRLAIVSEQGRANPADASLLDSLSQLAVSNYVPTRQGPGTTNGNWVDHTVFAHNANASLDPDHFKVQIYDRSAGEKGVADIKVKLKVKKPVLNAAGQVTGWSDMTEAGTSLEVTCKPVNSSHHYRSYYLRLVVDTQDHTAKRPYGRASDSGTDVSKQTLVTPLPSDSHLEILDLEVHAEREYANCAATTADARCRAMAKARVGKAEKQLQLRIYRIGGATGPTGANVSNAEVDSMIANMRLTLAQSNVGIHVETTSTGVNVHDVALPRNLIAVSDEKGNKADGGGTMTVRVRLTSGIVTVQIETDRKDKPEETANKLASALRAKGVQVTVSPNPPVQDSSDDFGSCDLLCFENGMPARIISATSTDDDQKLSHSGGFNNASVDDTTSEYGSARGTNAQMVGNVAFRACAKNNAAHSGCLRVILVNDFARATLLGKALLPYRDVVARLRPLSEFSMCVFLDQHGAKRRTVLAHEAGHVLLDAFHTTSYNATTNIESDWDGAQYDNNVNLAFSEWMAAISRESSPPFIHKRMSDDPLTVKYAVVKKGVNNLQGEIKTLGGGEPSPVARFRTLSAAVLRPLRTLRDTSGKPI</sequence>
<feature type="domain" description="LysM" evidence="2">
    <location>
        <begin position="82"/>
        <end position="127"/>
    </location>
</feature>
<dbReference type="RefSeq" id="WP_155320809.1">
    <property type="nucleotide sequence ID" value="NZ_AP021876.1"/>
</dbReference>
<dbReference type="CDD" id="cd00118">
    <property type="entry name" value="LysM"/>
    <property type="match status" value="2"/>
</dbReference>
<dbReference type="InterPro" id="IPR018392">
    <property type="entry name" value="LysM"/>
</dbReference>
<accession>A0A5K7ZBY0</accession>
<proteinExistence type="predicted"/>
<evidence type="ECO:0000313" key="3">
    <source>
        <dbReference type="EMBL" id="BBO79668.1"/>
    </source>
</evidence>
<feature type="region of interest" description="Disordered" evidence="1">
    <location>
        <begin position="48"/>
        <end position="86"/>
    </location>
</feature>
<feature type="compositionally biased region" description="Pro residues" evidence="1">
    <location>
        <begin position="58"/>
        <end position="78"/>
    </location>
</feature>
<gene>
    <name evidence="3" type="ORF">DSCO28_02340</name>
</gene>